<evidence type="ECO:0000313" key="3">
    <source>
        <dbReference type="Proteomes" id="UP000192927"/>
    </source>
</evidence>
<dbReference type="SUPFAM" id="SSF69322">
    <property type="entry name" value="Tricorn protease domain 2"/>
    <property type="match status" value="1"/>
</dbReference>
<dbReference type="PANTHER" id="PTHR16220:SF0">
    <property type="entry name" value="WD REPEAT-CONTAINING PROTEIN WRAP73"/>
    <property type="match status" value="1"/>
</dbReference>
<dbReference type="PANTHER" id="PTHR16220">
    <property type="entry name" value="WD REPEAT PROTEIN 8-RELATED"/>
    <property type="match status" value="1"/>
</dbReference>
<dbReference type="AlphaFoldDB" id="A0A1W5DE88"/>
<dbReference type="InterPro" id="IPR052778">
    <property type="entry name" value="Centrosome-WD_assoc"/>
</dbReference>
<dbReference type="InterPro" id="IPR001680">
    <property type="entry name" value="WD40_rpt"/>
</dbReference>
<protein>
    <submittedName>
        <fullName evidence="2">WD40/YVTN repeat-like-containing domain</fullName>
    </submittedName>
</protein>
<feature type="compositionally biased region" description="Pro residues" evidence="1">
    <location>
        <begin position="318"/>
        <end position="330"/>
    </location>
</feature>
<dbReference type="InterPro" id="IPR015943">
    <property type="entry name" value="WD40/YVTN_repeat-like_dom_sf"/>
</dbReference>
<reference evidence="3" key="1">
    <citation type="submission" date="2017-03" db="EMBL/GenBank/DDBJ databases">
        <authorList>
            <person name="Sharma R."/>
            <person name="Thines M."/>
        </authorList>
    </citation>
    <scope>NUCLEOTIDE SEQUENCE [LARGE SCALE GENOMIC DNA]</scope>
</reference>
<dbReference type="GO" id="GO:1990811">
    <property type="term" value="C:MWP complex"/>
    <property type="evidence" value="ECO:0007669"/>
    <property type="project" value="TreeGrafter"/>
</dbReference>
<dbReference type="Proteomes" id="UP000192927">
    <property type="component" value="Unassembled WGS sequence"/>
</dbReference>
<feature type="region of interest" description="Disordered" evidence="1">
    <location>
        <begin position="316"/>
        <end position="337"/>
    </location>
</feature>
<keyword evidence="3" id="KW-1185">Reference proteome</keyword>
<dbReference type="Gene3D" id="2.130.10.10">
    <property type="entry name" value="YVTN repeat-like/Quinoprotein amine dehydrogenase"/>
    <property type="match status" value="2"/>
</dbReference>
<dbReference type="GO" id="GO:0005815">
    <property type="term" value="C:microtubule organizing center"/>
    <property type="evidence" value="ECO:0007669"/>
    <property type="project" value="TreeGrafter"/>
</dbReference>
<evidence type="ECO:0000313" key="2">
    <source>
        <dbReference type="EMBL" id="SLM41341.1"/>
    </source>
</evidence>
<organism evidence="2 3">
    <name type="scientific">Lasallia pustulata</name>
    <dbReference type="NCBI Taxonomy" id="136370"/>
    <lineage>
        <taxon>Eukaryota</taxon>
        <taxon>Fungi</taxon>
        <taxon>Dikarya</taxon>
        <taxon>Ascomycota</taxon>
        <taxon>Pezizomycotina</taxon>
        <taxon>Lecanoromycetes</taxon>
        <taxon>OSLEUM clade</taxon>
        <taxon>Umbilicariomycetidae</taxon>
        <taxon>Umbilicariales</taxon>
        <taxon>Umbilicariaceae</taxon>
        <taxon>Lasallia</taxon>
    </lineage>
</organism>
<sequence>MARSQCFPSVQHSKPSPHGQFIATLLQFRLLLRSSRNGKLLRTIPLDSDFTARCRYLRWSRGLGPTEEEEAREHLGSETPARCRILLADDDTVRVYDAYDAQWSATITRASSNIGKIANVEFGYTSDEILVFSDFSVKATLWSLITGRGVEIRDPRFANRGYSYRPETGHLAILARPEAHDIVLLLAPGTRELLGNFTLDTVDSQGLLWSPDGRWLVAWDAASSGYKVLVYTADGHLYRTITGGQDVDKIGLGVKSVAWSAGGTYLAVGGYDGRVSLLNTTTFAPKAIFLHPTTISSTRAAIWQEQISASQARTYVPATPPISPPTPSTPPSSADPSLKTGISTLSFCSNTLYLATSCSSTPTTTWIWSLETLSPTAVLIHHSPIKYLHWHPTLPSLLLIHCHTPDSVLHIWQPPPGEPLVMYLPLDAPGGPREALWLSTTSRERPKFMLGNARNYIIGSVSDGEGEDTPLFDETGDVISGGPEDMFDEGNSMDLSPPVTPEASALLYVITFVGGLSKIRMLIKLKVLKTPNPDLPRNMPFPFLRLPCEIRLQVYRLALIQPQPIELWPTNEVAFTEGFDIIPEDNATPKYSADLVKASFVDLRKSCAVAILRTCKMVNQEATPVFYAKNEFRFSMDLGWMPMFHFLFTIGAKNRGMLQKLAVFAPVLDIGVWDRLISPAPPLSVFQLTRFNVPTKHLTLDYGEIVTKCIALLLEARSLQVLYLVLPPGLILEKPALETGLCPETQSIVAPSAAGATFAADIILVLAHENYLENQEAALFAEANLLWETRVKFANDWRYTQTVMADEDQDLVD</sequence>
<dbReference type="EMBL" id="FWEW01003840">
    <property type="protein sequence ID" value="SLM41341.1"/>
    <property type="molecule type" value="Genomic_DNA"/>
</dbReference>
<dbReference type="SMART" id="SM00320">
    <property type="entry name" value="WD40"/>
    <property type="match status" value="4"/>
</dbReference>
<proteinExistence type="predicted"/>
<name>A0A1W5DE88_9LECA</name>
<evidence type="ECO:0000256" key="1">
    <source>
        <dbReference type="SAM" id="MobiDB-lite"/>
    </source>
</evidence>
<dbReference type="GO" id="GO:1990810">
    <property type="term" value="P:microtubule anchoring at mitotic spindle pole body"/>
    <property type="evidence" value="ECO:0007669"/>
    <property type="project" value="TreeGrafter"/>
</dbReference>
<accession>A0A1W5DE88</accession>